<reference evidence="1" key="1">
    <citation type="submission" date="2018-11" db="EMBL/GenBank/DDBJ databases">
        <authorList>
            <consortium name="Pathogen Informatics"/>
        </authorList>
    </citation>
    <scope>NUCLEOTIDE SEQUENCE</scope>
</reference>
<comment type="caution">
    <text evidence="1">The sequence shown here is derived from an EMBL/GenBank/DDBJ whole genome shotgun (WGS) entry which is preliminary data.</text>
</comment>
<organism evidence="1 2">
    <name type="scientific">Protopolystoma xenopodis</name>
    <dbReference type="NCBI Taxonomy" id="117903"/>
    <lineage>
        <taxon>Eukaryota</taxon>
        <taxon>Metazoa</taxon>
        <taxon>Spiralia</taxon>
        <taxon>Lophotrochozoa</taxon>
        <taxon>Platyhelminthes</taxon>
        <taxon>Monogenea</taxon>
        <taxon>Polyopisthocotylea</taxon>
        <taxon>Polystomatidea</taxon>
        <taxon>Polystomatidae</taxon>
        <taxon>Protopolystoma</taxon>
    </lineage>
</organism>
<protein>
    <submittedName>
        <fullName evidence="1">Uncharacterized protein</fullName>
    </submittedName>
</protein>
<sequence length="120" mass="13494">MMRPKQAEVAGATLSWFAGSDRSVAVSRLCSCLQMTTRKVLLVTSFTANLHMCPVGRAFIDSRPCASTLAICRPPHEADRQVDLKNAFSRFSPLRKGIRSQSRRVRPFFTQNRFLSFVLS</sequence>
<name>A0A448XQ66_9PLAT</name>
<evidence type="ECO:0000313" key="1">
    <source>
        <dbReference type="EMBL" id="VEL42208.1"/>
    </source>
</evidence>
<dbReference type="AlphaFoldDB" id="A0A448XQ66"/>
<dbReference type="EMBL" id="CAAALY010273127">
    <property type="protein sequence ID" value="VEL42208.1"/>
    <property type="molecule type" value="Genomic_DNA"/>
</dbReference>
<proteinExistence type="predicted"/>
<evidence type="ECO:0000313" key="2">
    <source>
        <dbReference type="Proteomes" id="UP000784294"/>
    </source>
</evidence>
<accession>A0A448XQ66</accession>
<keyword evidence="2" id="KW-1185">Reference proteome</keyword>
<gene>
    <name evidence="1" type="ORF">PXEA_LOCUS35648</name>
</gene>
<dbReference type="Proteomes" id="UP000784294">
    <property type="component" value="Unassembled WGS sequence"/>
</dbReference>